<dbReference type="InterPro" id="IPR018849">
    <property type="entry name" value="Urb2/Npa2_C"/>
</dbReference>
<dbReference type="Proteomes" id="UP000780801">
    <property type="component" value="Unassembled WGS sequence"/>
</dbReference>
<comment type="caution">
    <text evidence="3">The sequence shown here is derived from an EMBL/GenBank/DDBJ whole genome shotgun (WGS) entry which is preliminary data.</text>
</comment>
<dbReference type="PANTHER" id="PTHR15682">
    <property type="entry name" value="UNHEALTHY RIBOSOME BIOGENESIS PROTEIN 2 HOMOLOG"/>
    <property type="match status" value="1"/>
</dbReference>
<feature type="domain" description="Nucleolar 27S pre-rRNA processing Urb2/Npa2 C-terminal" evidence="2">
    <location>
        <begin position="1342"/>
        <end position="1625"/>
    </location>
</feature>
<proteinExistence type="predicted"/>
<feature type="region of interest" description="Disordered" evidence="1">
    <location>
        <begin position="574"/>
        <end position="596"/>
    </location>
</feature>
<dbReference type="Pfam" id="PF10441">
    <property type="entry name" value="Urb2"/>
    <property type="match status" value="1"/>
</dbReference>
<accession>A0A9P6FV47</accession>
<evidence type="ECO:0000313" key="4">
    <source>
        <dbReference type="Proteomes" id="UP000780801"/>
    </source>
</evidence>
<protein>
    <recommendedName>
        <fullName evidence="2">Nucleolar 27S pre-rRNA processing Urb2/Npa2 C-terminal domain-containing protein</fullName>
    </recommendedName>
</protein>
<evidence type="ECO:0000313" key="3">
    <source>
        <dbReference type="EMBL" id="KAF9582059.1"/>
    </source>
</evidence>
<name>A0A9P6FV47_9FUNG</name>
<sequence length="1626" mass="181839">MESNQGSSELFAKALKGIQTPPAEKIRLARQAWENEIVFPHKQEFILDWLCNALVKSTTTRTKNSKDNTPNVILDLEYWRLLKDILRDIAPGGSGSFITSQKRKSTRVGGSSSDRQASSIFLRLSVIPIFIAIVQEQSSQLSAVTAASSSDSGFMGLLETTSACFDILSGPAYAEWFQPTLEQYAPLAQSTLETLAVMNEKTWRDGNDSNSAFLRFASSILDRFRRLIAAQPNQRKVFTLITGKMFETLVDAHFTIRHLHSATTTNCLETMGAILRLGLFHREHLHEYTAGYTAGEEKDVQSYQKLLFDQISTLVQSDHRDADILPTLLRYYVEECRKKQRSMAGSGQHRGADHSKETEFSFFKIIYTLSRKQLPSLSKASKATSITHLCKVMESHNSLLSALLDLNMYQPSNNQDGDQFVFMATSFGSIHSCLEAARDRSDDELERVSLNGVIVLARLDDRLIKPQLDSLWPVLLTPLQGAAGAALELAQTLLEIYSRSSEFKPFLSSLLKTLHKYSKKTDQLDLSPIFSRPFLDLIRTSVRNFLPQPQTPGILDMFLTELLELGGEGLDISQDRGDQNSVKKRKLNSKRSKEEIQPSDIPSTELVVIIFIHFLKGLRIATTQEKQLNETFHTLYNGFTKPALEKASRLDSDGQLTEQLQRQQLLPALRLHYALCRISTHYWSTGLTLDDVSRIAKMIQSLKRVDDATALVVNQVLLQHVHMVMYTSTLDEALTQRLKDLVHFTMELSRLEQLRTGQASSKAVWNGELKAVKGDAFLVASWQIQANDWLDVVCRFGSSKDMELIAEIITNQFQSPTESPSTTSIDISIGSLNLTLLRSANFYEVPNFRPIFSQKILSGIGYIIQKMSETPLEKKLAKAILSFTDPNAKELKATYSDILKELSDIIRQKPTSTSTKPKAAKPKTNVSGGHVEQLLALLSVIHLLPLEYFERLERNIILTTMFVLDYYIRKYLNAGSTELKCLLLGRRVSTTIMRWRNDAGVMTTSSMAEHAVKYFMVQTQNSVHYLTAYEHLEAVLGAAMPWTKSSLKDCHVSLNGHLDQPRTETVLLSRVCQALHQSIEQIARQHSKQKSMPAMSAKFDHLCKEIETLFDIVYAETTRRIQSVLSFMNKGQTEKAIDVAVQSSDHFELYSAIVLYYRQRNKEKQTQCLKLMPELFGLAQSLLKSLDNNGDSENVLRKTSLLHLITLLTSYSCEYWTLLPSWSQPGASDTPLTELLDLVMDVSGLDQEASQSVKLKEAYITMLGNLSEEHFEQTLQWLLDSERLVATGGPMELVLVRYLGLTFLNSRHVHRRQIRRQISRLLTRLTQITGSSTSVDVIVGGLDIIAGICSESFDIRTWELGLALEAINTLMSPSTPLLLRSSKDTQDLTNGQSVASCDRLLIQDTSRIFTAVYHVLNNMARFRQEELTTLIPIFTSILQGIFHGFKSLHASIAKRQQGVETLLKSPFMLLSAGSNKSTSSSIVGDPLPVECAENFARLLTALGSKGVSPLGNYGGGGSGQQGASAGAVEGVQASSSSMAVLTDASKAFGKHVPYILMEYFTIQSSVVASINQQSLRNALLPGLYSLLNLCSEYERQVMMAGLDNTGKMLLKGLYADYLKYHKYTGR</sequence>
<dbReference type="GO" id="GO:0005730">
    <property type="term" value="C:nucleolus"/>
    <property type="evidence" value="ECO:0007669"/>
    <property type="project" value="TreeGrafter"/>
</dbReference>
<organism evidence="3 4">
    <name type="scientific">Lunasporangiospora selenospora</name>
    <dbReference type="NCBI Taxonomy" id="979761"/>
    <lineage>
        <taxon>Eukaryota</taxon>
        <taxon>Fungi</taxon>
        <taxon>Fungi incertae sedis</taxon>
        <taxon>Mucoromycota</taxon>
        <taxon>Mortierellomycotina</taxon>
        <taxon>Mortierellomycetes</taxon>
        <taxon>Mortierellales</taxon>
        <taxon>Mortierellaceae</taxon>
        <taxon>Lunasporangiospora</taxon>
    </lineage>
</organism>
<dbReference type="PANTHER" id="PTHR15682:SF2">
    <property type="entry name" value="UNHEALTHY RIBOSOME BIOGENESIS PROTEIN 2 HOMOLOG"/>
    <property type="match status" value="1"/>
</dbReference>
<dbReference type="EMBL" id="JAABOA010001204">
    <property type="protein sequence ID" value="KAF9582059.1"/>
    <property type="molecule type" value="Genomic_DNA"/>
</dbReference>
<dbReference type="OrthoDB" id="160374at2759"/>
<reference evidence="3" key="1">
    <citation type="journal article" date="2020" name="Fungal Divers.">
        <title>Resolving the Mortierellaceae phylogeny through synthesis of multi-gene phylogenetics and phylogenomics.</title>
        <authorList>
            <person name="Vandepol N."/>
            <person name="Liber J."/>
            <person name="Desiro A."/>
            <person name="Na H."/>
            <person name="Kennedy M."/>
            <person name="Barry K."/>
            <person name="Grigoriev I.V."/>
            <person name="Miller A.N."/>
            <person name="O'Donnell K."/>
            <person name="Stajich J.E."/>
            <person name="Bonito G."/>
        </authorList>
    </citation>
    <scope>NUCLEOTIDE SEQUENCE</scope>
    <source>
        <strain evidence="3">KOD1015</strain>
    </source>
</reference>
<dbReference type="GO" id="GO:0042254">
    <property type="term" value="P:ribosome biogenesis"/>
    <property type="evidence" value="ECO:0007669"/>
    <property type="project" value="TreeGrafter"/>
</dbReference>
<dbReference type="InterPro" id="IPR016024">
    <property type="entry name" value="ARM-type_fold"/>
</dbReference>
<evidence type="ECO:0000259" key="2">
    <source>
        <dbReference type="Pfam" id="PF10441"/>
    </source>
</evidence>
<dbReference type="SUPFAM" id="SSF48371">
    <property type="entry name" value="ARM repeat"/>
    <property type="match status" value="1"/>
</dbReference>
<gene>
    <name evidence="3" type="ORF">BGW38_000712</name>
</gene>
<evidence type="ECO:0000256" key="1">
    <source>
        <dbReference type="SAM" id="MobiDB-lite"/>
    </source>
</evidence>
<dbReference type="InterPro" id="IPR052609">
    <property type="entry name" value="Ribosome_Biogenesis_Reg"/>
</dbReference>
<keyword evidence="4" id="KW-1185">Reference proteome</keyword>